<reference evidence="1 2" key="1">
    <citation type="journal article" date="2018" name="ISME J.">
        <title>Endosymbiont genomes yield clues of tubeworm success.</title>
        <authorList>
            <person name="Li Y."/>
            <person name="Liles M.R."/>
            <person name="Halanych K.M."/>
        </authorList>
    </citation>
    <scope>NUCLEOTIDE SEQUENCE [LARGE SCALE GENOMIC DNA]</scope>
    <source>
        <strain evidence="1">A1464</strain>
    </source>
</reference>
<gene>
    <name evidence="1" type="ORF">DIZ80_00030</name>
</gene>
<protein>
    <submittedName>
        <fullName evidence="1">4-oxalocrotonate tautomerase</fullName>
    </submittedName>
</protein>
<comment type="caution">
    <text evidence="1">The sequence shown here is derived from an EMBL/GenBank/DDBJ whole genome shotgun (WGS) entry which is preliminary data.</text>
</comment>
<keyword evidence="2" id="KW-1185">Reference proteome</keyword>
<dbReference type="Proteomes" id="UP000254266">
    <property type="component" value="Unassembled WGS sequence"/>
</dbReference>
<sequence>MPLTITFTEGTLPEGSEKKAVTEMTNTMLKWHGLTGNQVMTSNITAMIQSLPKSQTYSGGEEVSAIWVEWKTPSFAFNNRELQQGYFKEATEIMFEMAAGKVPRNNIYINVVHAVDGAWNFEGEAMSNEEIGNAISNA</sequence>
<accession>A0A370DLW2</accession>
<organism evidence="1 2">
    <name type="scientific">endosymbiont of Galathealinum brachiosum</name>
    <dbReference type="NCBI Taxonomy" id="2200906"/>
    <lineage>
        <taxon>Bacteria</taxon>
        <taxon>Pseudomonadati</taxon>
        <taxon>Pseudomonadota</taxon>
        <taxon>Gammaproteobacteria</taxon>
        <taxon>sulfur-oxidizing symbionts</taxon>
    </lineage>
</organism>
<proteinExistence type="predicted"/>
<evidence type="ECO:0000313" key="1">
    <source>
        <dbReference type="EMBL" id="RDH85901.1"/>
    </source>
</evidence>
<dbReference type="AlphaFoldDB" id="A0A370DLW2"/>
<dbReference type="EMBL" id="QFXC01000002">
    <property type="protein sequence ID" value="RDH85901.1"/>
    <property type="molecule type" value="Genomic_DNA"/>
</dbReference>
<evidence type="ECO:0000313" key="2">
    <source>
        <dbReference type="Proteomes" id="UP000254266"/>
    </source>
</evidence>
<name>A0A370DLW2_9GAMM</name>